<name>A0ABY2YQB8_HAEHA</name>
<protein>
    <submittedName>
        <fullName evidence="4">DUF4231 domain-containing protein</fullName>
    </submittedName>
</protein>
<evidence type="ECO:0000259" key="3">
    <source>
        <dbReference type="Pfam" id="PF18184"/>
    </source>
</evidence>
<sequence length="285" mass="33277">MEKQDFPALYRDADSLSLKSQKHFFRFLKIHICALVASAILSIFNSNCWWLAIAQCVAFLFTLSCSIYLFKERPDRDWYAGRALAESIKTLTWRYICRAEPFQDNKMAQAEFRNKLKQIYKQNKSICQKFIEHLGESQTTDKMNEIRGLPLQERIVFYKQYRIQEQLLWYQKKSKLNTEKASLFFWLLIAANFIALILSIFKIKYGDLVLPTDVMIAIAGGLLSWIQAKRFTELSASYALTAHEIGFINEQLAKIDSEDDFSKFVGDAENAFSREHTQWAARRDI</sequence>
<dbReference type="NCBIfam" id="NF033634">
    <property type="entry name" value="SLATT_1"/>
    <property type="match status" value="1"/>
</dbReference>
<feature type="domain" description="SMODS and SLOG-associating 2TM effector" evidence="3">
    <location>
        <begin position="7"/>
        <end position="154"/>
    </location>
</feature>
<evidence type="ECO:0000313" key="5">
    <source>
        <dbReference type="Proteomes" id="UP000318353"/>
    </source>
</evidence>
<evidence type="ECO:0000256" key="1">
    <source>
        <dbReference type="SAM" id="Phobius"/>
    </source>
</evidence>
<dbReference type="NCBIfam" id="NF033610">
    <property type="entry name" value="SLATT_3"/>
    <property type="match status" value="1"/>
</dbReference>
<dbReference type="EMBL" id="SDPH01000015">
    <property type="protein sequence ID" value="TPH04868.1"/>
    <property type="molecule type" value="Genomic_DNA"/>
</dbReference>
<dbReference type="Pfam" id="PF18181">
    <property type="entry name" value="SLATT_1"/>
    <property type="match status" value="1"/>
</dbReference>
<dbReference type="Proteomes" id="UP000318353">
    <property type="component" value="Unassembled WGS sequence"/>
</dbReference>
<keyword evidence="1" id="KW-0472">Membrane</keyword>
<comment type="caution">
    <text evidence="4">The sequence shown here is derived from an EMBL/GenBank/DDBJ whole genome shotgun (WGS) entry which is preliminary data.</text>
</comment>
<feature type="domain" description="SMODS and SLOG-associating 2TM effector" evidence="2">
    <location>
        <begin position="158"/>
        <end position="279"/>
    </location>
</feature>
<dbReference type="InterPro" id="IPR040884">
    <property type="entry name" value="SLATT_1"/>
</dbReference>
<gene>
    <name evidence="4" type="ORF">EUX50_04895</name>
</gene>
<reference evidence="4 5" key="1">
    <citation type="submission" date="2019-01" db="EMBL/GenBank/DDBJ databases">
        <title>Comparative genomic analysis identifies haemin-independent Haemophilus haemolyticus: a formal re-classification of Haemophilus intermedius.</title>
        <authorList>
            <person name="Harris T.M."/>
            <person name="Price E.P."/>
            <person name="Sarovich D.S."/>
            <person name="Norskov-Lauritsen N."/>
            <person name="Beissbarth J."/>
            <person name="Chang A.B."/>
            <person name="Smith-Vaughan H.C."/>
        </authorList>
    </citation>
    <scope>NUCLEOTIDE SEQUENCE [LARGE SCALE GENOMIC DNA]</scope>
    <source>
        <strain evidence="4 5">CCUG 15949</strain>
    </source>
</reference>
<evidence type="ECO:0000259" key="2">
    <source>
        <dbReference type="Pfam" id="PF18181"/>
    </source>
</evidence>
<keyword evidence="5" id="KW-1185">Reference proteome</keyword>
<keyword evidence="1" id="KW-0812">Transmembrane</keyword>
<dbReference type="Pfam" id="PF18184">
    <property type="entry name" value="SLATT_3"/>
    <property type="match status" value="1"/>
</dbReference>
<evidence type="ECO:0000313" key="4">
    <source>
        <dbReference type="EMBL" id="TPH04868.1"/>
    </source>
</evidence>
<feature type="transmembrane region" description="Helical" evidence="1">
    <location>
        <begin position="24"/>
        <end position="44"/>
    </location>
</feature>
<accession>A0ABY2YQB8</accession>
<dbReference type="RefSeq" id="WP_140586142.1">
    <property type="nucleotide sequence ID" value="NZ_SDPH01000015.1"/>
</dbReference>
<feature type="transmembrane region" description="Helical" evidence="1">
    <location>
        <begin position="183"/>
        <end position="202"/>
    </location>
</feature>
<keyword evidence="1" id="KW-1133">Transmembrane helix</keyword>
<feature type="transmembrane region" description="Helical" evidence="1">
    <location>
        <begin position="208"/>
        <end position="226"/>
    </location>
</feature>
<dbReference type="InterPro" id="IPR041116">
    <property type="entry name" value="SLATT_3"/>
</dbReference>
<feature type="transmembrane region" description="Helical" evidence="1">
    <location>
        <begin position="50"/>
        <end position="70"/>
    </location>
</feature>
<proteinExistence type="predicted"/>
<organism evidence="4 5">
    <name type="scientific">Haemophilus haemolyticus</name>
    <dbReference type="NCBI Taxonomy" id="726"/>
    <lineage>
        <taxon>Bacteria</taxon>
        <taxon>Pseudomonadati</taxon>
        <taxon>Pseudomonadota</taxon>
        <taxon>Gammaproteobacteria</taxon>
        <taxon>Pasteurellales</taxon>
        <taxon>Pasteurellaceae</taxon>
        <taxon>Haemophilus</taxon>
    </lineage>
</organism>